<feature type="transmembrane region" description="Helical" evidence="1">
    <location>
        <begin position="147"/>
        <end position="168"/>
    </location>
</feature>
<feature type="transmembrane region" description="Helical" evidence="1">
    <location>
        <begin position="52"/>
        <end position="75"/>
    </location>
</feature>
<feature type="transmembrane region" description="Helical" evidence="1">
    <location>
        <begin position="87"/>
        <end position="105"/>
    </location>
</feature>
<dbReference type="InterPro" id="IPR009339">
    <property type="entry name" value="DUF998"/>
</dbReference>
<dbReference type="RefSeq" id="WP_256532172.1">
    <property type="nucleotide sequence ID" value="NZ_CP101824.1"/>
</dbReference>
<evidence type="ECO:0000313" key="3">
    <source>
        <dbReference type="Proteomes" id="UP001595846"/>
    </source>
</evidence>
<evidence type="ECO:0000313" key="2">
    <source>
        <dbReference type="EMBL" id="MFC3956889.1"/>
    </source>
</evidence>
<sequence>MVDRRRIATNCGLVAPAVAVGAIVLATVVAPPETFTWRGRALSDMGRPGTTTFALFNGGLIAAGALGGPFVWRVWIETRNGLQRAGAVALGASLVGMIGVGVFFLEHTEYYLSTSLHAPAALLTFGAGPIAALLYGLGALRAGENRLAASSILSAAIPVGTWIGWVAFLRTLAAEPGVWFAVPEFVAASCLGGWVVVLAIAYRTRETVVSRP</sequence>
<name>A0ABD5NIR5_9EURY</name>
<reference evidence="2 3" key="1">
    <citation type="journal article" date="2019" name="Int. J. Syst. Evol. Microbiol.">
        <title>The Global Catalogue of Microorganisms (GCM) 10K type strain sequencing project: providing services to taxonomists for standard genome sequencing and annotation.</title>
        <authorList>
            <consortium name="The Broad Institute Genomics Platform"/>
            <consortium name="The Broad Institute Genome Sequencing Center for Infectious Disease"/>
            <person name="Wu L."/>
            <person name="Ma J."/>
        </authorList>
    </citation>
    <scope>NUCLEOTIDE SEQUENCE [LARGE SCALE GENOMIC DNA]</scope>
    <source>
        <strain evidence="2 3">IBRC-M 10256</strain>
    </source>
</reference>
<evidence type="ECO:0000256" key="1">
    <source>
        <dbReference type="SAM" id="Phobius"/>
    </source>
</evidence>
<feature type="transmembrane region" description="Helical" evidence="1">
    <location>
        <begin position="180"/>
        <end position="202"/>
    </location>
</feature>
<protein>
    <submittedName>
        <fullName evidence="2">DUF998 domain-containing protein</fullName>
    </submittedName>
</protein>
<comment type="caution">
    <text evidence="2">The sequence shown here is derived from an EMBL/GenBank/DDBJ whole genome shotgun (WGS) entry which is preliminary data.</text>
</comment>
<gene>
    <name evidence="2" type="ORF">ACFOUR_00685</name>
</gene>
<organism evidence="2 3">
    <name type="scientific">Halovivax cerinus</name>
    <dbReference type="NCBI Taxonomy" id="1487865"/>
    <lineage>
        <taxon>Archaea</taxon>
        <taxon>Methanobacteriati</taxon>
        <taxon>Methanobacteriota</taxon>
        <taxon>Stenosarchaea group</taxon>
        <taxon>Halobacteria</taxon>
        <taxon>Halobacteriales</taxon>
        <taxon>Natrialbaceae</taxon>
        <taxon>Halovivax</taxon>
    </lineage>
</organism>
<dbReference type="Pfam" id="PF06197">
    <property type="entry name" value="DUF998"/>
    <property type="match status" value="1"/>
</dbReference>
<accession>A0ABD5NIR5</accession>
<keyword evidence="1" id="KW-1133">Transmembrane helix</keyword>
<keyword evidence="3" id="KW-1185">Reference proteome</keyword>
<dbReference type="Proteomes" id="UP001595846">
    <property type="component" value="Unassembled WGS sequence"/>
</dbReference>
<proteinExistence type="predicted"/>
<dbReference type="AlphaFoldDB" id="A0ABD5NIR5"/>
<dbReference type="EMBL" id="JBHSAQ010000001">
    <property type="protein sequence ID" value="MFC3956889.1"/>
    <property type="molecule type" value="Genomic_DNA"/>
</dbReference>
<dbReference type="GeneID" id="73904950"/>
<keyword evidence="1" id="KW-0812">Transmembrane</keyword>
<keyword evidence="1" id="KW-0472">Membrane</keyword>
<feature type="transmembrane region" description="Helical" evidence="1">
    <location>
        <begin position="12"/>
        <end position="32"/>
    </location>
</feature>
<feature type="transmembrane region" description="Helical" evidence="1">
    <location>
        <begin position="117"/>
        <end position="140"/>
    </location>
</feature>